<dbReference type="Proteomes" id="UP001148299">
    <property type="component" value="Unassembled WGS sequence"/>
</dbReference>
<keyword evidence="2" id="KW-1185">Reference proteome</keyword>
<reference evidence="1" key="1">
    <citation type="submission" date="2022-12" db="EMBL/GenBank/DDBJ databases">
        <authorList>
            <person name="Petersen C."/>
        </authorList>
    </citation>
    <scope>NUCLEOTIDE SEQUENCE</scope>
    <source>
        <strain evidence="1">IBT 35675</strain>
    </source>
</reference>
<comment type="caution">
    <text evidence="1">The sequence shown here is derived from an EMBL/GenBank/DDBJ whole genome shotgun (WGS) entry which is preliminary data.</text>
</comment>
<protein>
    <submittedName>
        <fullName evidence="1">Uncharacterized protein</fullName>
    </submittedName>
</protein>
<organism evidence="1 2">
    <name type="scientific">Penicillium brevicompactum</name>
    <dbReference type="NCBI Taxonomy" id="5074"/>
    <lineage>
        <taxon>Eukaryota</taxon>
        <taxon>Fungi</taxon>
        <taxon>Dikarya</taxon>
        <taxon>Ascomycota</taxon>
        <taxon>Pezizomycotina</taxon>
        <taxon>Eurotiomycetes</taxon>
        <taxon>Eurotiomycetidae</taxon>
        <taxon>Eurotiales</taxon>
        <taxon>Aspergillaceae</taxon>
        <taxon>Penicillium</taxon>
    </lineage>
</organism>
<name>A0A9W9R527_PENBR</name>
<sequence>MIYYCDWDQITNKSVRTAVEACQSMTVPHDVEGHYVVMSGQRGSYTGTSNHEFSDMSLADFRHALDWFSTYFDTTVRETPSGGSVLAVQISHPMEESLHGRDLLTSVDISCNFPSTSDVSPISQALGLPLRVCQLENHDLERATESVYGATEKSWTNRFARALMTDIDLESDNWGMTQQGLDLDGSVLLVREDGEDLKLAWAKRLSCYCLEVLKPLFERALSGEISRQDVLDEITFQKYIAWKPADASTGVTAEPRPARGFVRKIGSPMWEYKKQHSHVLNVADSILKQSGS</sequence>
<dbReference type="AlphaFoldDB" id="A0A9W9R527"/>
<reference evidence="1" key="2">
    <citation type="journal article" date="2023" name="IMA Fungus">
        <title>Comparative genomic study of the Penicillium genus elucidates a diverse pangenome and 15 lateral gene transfer events.</title>
        <authorList>
            <person name="Petersen C."/>
            <person name="Sorensen T."/>
            <person name="Nielsen M.R."/>
            <person name="Sondergaard T.E."/>
            <person name="Sorensen J.L."/>
            <person name="Fitzpatrick D.A."/>
            <person name="Frisvad J.C."/>
            <person name="Nielsen K.L."/>
        </authorList>
    </citation>
    <scope>NUCLEOTIDE SEQUENCE</scope>
    <source>
        <strain evidence="1">IBT 35675</strain>
    </source>
</reference>
<dbReference type="EMBL" id="JAPZBR010000006">
    <property type="protein sequence ID" value="KAJ5350923.1"/>
    <property type="molecule type" value="Genomic_DNA"/>
</dbReference>
<evidence type="ECO:0000313" key="1">
    <source>
        <dbReference type="EMBL" id="KAJ5350923.1"/>
    </source>
</evidence>
<accession>A0A9W9R527</accession>
<gene>
    <name evidence="1" type="ORF">N7541_008650</name>
</gene>
<proteinExistence type="predicted"/>
<evidence type="ECO:0000313" key="2">
    <source>
        <dbReference type="Proteomes" id="UP001148299"/>
    </source>
</evidence>